<dbReference type="Proteomes" id="UP000789901">
    <property type="component" value="Unassembled WGS sequence"/>
</dbReference>
<gene>
    <name evidence="1" type="ORF">GMARGA_LOCUS45162</name>
</gene>
<feature type="non-terminal residue" evidence="1">
    <location>
        <position position="1"/>
    </location>
</feature>
<dbReference type="EMBL" id="CAJVQB010158934">
    <property type="protein sequence ID" value="CAG8856341.1"/>
    <property type="molecule type" value="Genomic_DNA"/>
</dbReference>
<protein>
    <submittedName>
        <fullName evidence="1">3281_t:CDS:1</fullName>
    </submittedName>
</protein>
<organism evidence="1 2">
    <name type="scientific">Gigaspora margarita</name>
    <dbReference type="NCBI Taxonomy" id="4874"/>
    <lineage>
        <taxon>Eukaryota</taxon>
        <taxon>Fungi</taxon>
        <taxon>Fungi incertae sedis</taxon>
        <taxon>Mucoromycota</taxon>
        <taxon>Glomeromycotina</taxon>
        <taxon>Glomeromycetes</taxon>
        <taxon>Diversisporales</taxon>
        <taxon>Gigasporaceae</taxon>
        <taxon>Gigaspora</taxon>
    </lineage>
</organism>
<accession>A0ABN7XNI2</accession>
<comment type="caution">
    <text evidence="1">The sequence shown here is derived from an EMBL/GenBank/DDBJ whole genome shotgun (WGS) entry which is preliminary data.</text>
</comment>
<proteinExistence type="predicted"/>
<name>A0ABN7XNI2_GIGMA</name>
<reference evidence="1 2" key="1">
    <citation type="submission" date="2021-06" db="EMBL/GenBank/DDBJ databases">
        <authorList>
            <person name="Kallberg Y."/>
            <person name="Tangrot J."/>
            <person name="Rosling A."/>
        </authorList>
    </citation>
    <scope>NUCLEOTIDE SEQUENCE [LARGE SCALE GENOMIC DNA]</scope>
    <source>
        <strain evidence="1 2">120-4 pot B 10/14</strain>
    </source>
</reference>
<evidence type="ECO:0000313" key="1">
    <source>
        <dbReference type="EMBL" id="CAG8856341.1"/>
    </source>
</evidence>
<evidence type="ECO:0000313" key="2">
    <source>
        <dbReference type="Proteomes" id="UP000789901"/>
    </source>
</evidence>
<sequence length="69" mass="7835">HDQNTELSMLNNSNTRDLIESEHGEVITKLDKNLITEQELKQQLSASIPISITPDRTLEDQLRDQDSSS</sequence>
<keyword evidence="2" id="KW-1185">Reference proteome</keyword>
<feature type="non-terminal residue" evidence="1">
    <location>
        <position position="69"/>
    </location>
</feature>